<accession>B7K3Z1</accession>
<feature type="transmembrane region" description="Helical" evidence="6">
    <location>
        <begin position="305"/>
        <end position="332"/>
    </location>
</feature>
<evidence type="ECO:0000313" key="8">
    <source>
        <dbReference type="Proteomes" id="UP000008204"/>
    </source>
</evidence>
<protein>
    <recommendedName>
        <fullName evidence="9">Permease</fullName>
    </recommendedName>
</protein>
<dbReference type="Proteomes" id="UP000008204">
    <property type="component" value="Chromosome"/>
</dbReference>
<evidence type="ECO:0000256" key="5">
    <source>
        <dbReference type="ARBA" id="ARBA00023136"/>
    </source>
</evidence>
<evidence type="ECO:0000313" key="7">
    <source>
        <dbReference type="EMBL" id="ACK66531.1"/>
    </source>
</evidence>
<evidence type="ECO:0008006" key="9">
    <source>
        <dbReference type="Google" id="ProtNLM"/>
    </source>
</evidence>
<feature type="transmembrane region" description="Helical" evidence="6">
    <location>
        <begin position="151"/>
        <end position="177"/>
    </location>
</feature>
<keyword evidence="5 6" id="KW-0472">Membrane</keyword>
<dbReference type="PANTHER" id="PTHR21716:SF66">
    <property type="entry name" value="TRANSPORT PROTEIN SLL0063-RELATED"/>
    <property type="match status" value="1"/>
</dbReference>
<comment type="subcellular location">
    <subcellularLocation>
        <location evidence="1">Membrane</location>
        <topology evidence="1">Multi-pass membrane protein</topology>
    </subcellularLocation>
</comment>
<dbReference type="GO" id="GO:0055085">
    <property type="term" value="P:transmembrane transport"/>
    <property type="evidence" value="ECO:0007669"/>
    <property type="project" value="TreeGrafter"/>
</dbReference>
<evidence type="ECO:0000256" key="1">
    <source>
        <dbReference type="ARBA" id="ARBA00004141"/>
    </source>
</evidence>
<feature type="transmembrane region" description="Helical" evidence="6">
    <location>
        <begin position="209"/>
        <end position="231"/>
    </location>
</feature>
<dbReference type="AlphaFoldDB" id="B7K3Z1"/>
<keyword evidence="8" id="KW-1185">Reference proteome</keyword>
<dbReference type="KEGG" id="cyp:PCC8801_2523"/>
<dbReference type="eggNOG" id="COG0628">
    <property type="taxonomic scope" value="Bacteria"/>
</dbReference>
<dbReference type="Pfam" id="PF01594">
    <property type="entry name" value="AI-2E_transport"/>
    <property type="match status" value="1"/>
</dbReference>
<feature type="transmembrane region" description="Helical" evidence="6">
    <location>
        <begin position="37"/>
        <end position="55"/>
    </location>
</feature>
<evidence type="ECO:0000256" key="6">
    <source>
        <dbReference type="SAM" id="Phobius"/>
    </source>
</evidence>
<comment type="similarity">
    <text evidence="2">Belongs to the autoinducer-2 exporter (AI-2E) (TC 2.A.86) family.</text>
</comment>
<dbReference type="OrthoDB" id="505911at2"/>
<keyword evidence="4 6" id="KW-1133">Transmembrane helix</keyword>
<feature type="transmembrane region" description="Helical" evidence="6">
    <location>
        <begin position="269"/>
        <end position="285"/>
    </location>
</feature>
<evidence type="ECO:0000256" key="3">
    <source>
        <dbReference type="ARBA" id="ARBA00022692"/>
    </source>
</evidence>
<proteinExistence type="inferred from homology"/>
<dbReference type="PANTHER" id="PTHR21716">
    <property type="entry name" value="TRANSMEMBRANE PROTEIN"/>
    <property type="match status" value="1"/>
</dbReference>
<sequence length="360" mass="39919">MDYWTQLPHWLRLSIIFPLVFLNTWLLFVLIDYLEPLGTILTTASLLAFLLDLPIAALEKWGIKRGWAITLVLLLALIILSLIALFLIPLIVEQLRELLSTLPQWIESGNQQINALKEWAITENYPFDLASIITQFAEKLSLILKSLGNQFLSLIGGTLGTIFNSLLVLVLTVFLVLTGNSITQGIFSWIPRPWNTRIQESLRKTFESYFATQAILAGILSIAQTIVFLFLQVPYAVLFGVTIGVTTLIPYASAITIIIVSVLLIFQNFQLGITALFLTIIVGQINDNVISPRLMGDMTGLNPVWIVVALFIGGKFAGVLGLIIAVPLASVIKTTVDMVRYPPDSNHRVLPTTEKAGENF</sequence>
<name>B7K3Z1_RIPO1</name>
<reference evidence="8" key="1">
    <citation type="journal article" date="2011" name="MBio">
        <title>Novel metabolic attributes of the genus Cyanothece, comprising a group of unicellular nitrogen-fixing Cyanobacteria.</title>
        <authorList>
            <person name="Bandyopadhyay A."/>
            <person name="Elvitigala T."/>
            <person name="Welsh E."/>
            <person name="Stockel J."/>
            <person name="Liberton M."/>
            <person name="Min H."/>
            <person name="Sherman L.A."/>
            <person name="Pakrasi H.B."/>
        </authorList>
    </citation>
    <scope>NUCLEOTIDE SEQUENCE [LARGE SCALE GENOMIC DNA]</scope>
    <source>
        <strain evidence="8">PCC 8801</strain>
    </source>
</reference>
<dbReference type="RefSeq" id="WP_012595798.1">
    <property type="nucleotide sequence ID" value="NC_011726.1"/>
</dbReference>
<organism evidence="7 8">
    <name type="scientific">Rippkaea orientalis (strain PCC 8801 / RF-1)</name>
    <name type="common">Cyanothece sp. (strain PCC 8801)</name>
    <dbReference type="NCBI Taxonomy" id="41431"/>
    <lineage>
        <taxon>Bacteria</taxon>
        <taxon>Bacillati</taxon>
        <taxon>Cyanobacteriota</taxon>
        <taxon>Cyanophyceae</taxon>
        <taxon>Oscillatoriophycideae</taxon>
        <taxon>Chroococcales</taxon>
        <taxon>Aphanothecaceae</taxon>
        <taxon>Rippkaea</taxon>
        <taxon>Rippkaea orientalis</taxon>
    </lineage>
</organism>
<dbReference type="InterPro" id="IPR002549">
    <property type="entry name" value="AI-2E-like"/>
</dbReference>
<keyword evidence="3 6" id="KW-0812">Transmembrane</keyword>
<feature type="transmembrane region" description="Helical" evidence="6">
    <location>
        <begin position="67"/>
        <end position="92"/>
    </location>
</feature>
<dbReference type="HOGENOM" id="CLU_031275_8_1_3"/>
<feature type="transmembrane region" description="Helical" evidence="6">
    <location>
        <begin position="237"/>
        <end position="262"/>
    </location>
</feature>
<gene>
    <name evidence="7" type="ordered locus">PCC8801_2523</name>
</gene>
<dbReference type="STRING" id="41431.PCC8801_2523"/>
<dbReference type="EMBL" id="CP001287">
    <property type="protein sequence ID" value="ACK66531.1"/>
    <property type="molecule type" value="Genomic_DNA"/>
</dbReference>
<feature type="transmembrane region" description="Helical" evidence="6">
    <location>
        <begin position="12"/>
        <end position="31"/>
    </location>
</feature>
<dbReference type="GO" id="GO:0016020">
    <property type="term" value="C:membrane"/>
    <property type="evidence" value="ECO:0007669"/>
    <property type="project" value="UniProtKB-SubCell"/>
</dbReference>
<evidence type="ECO:0000256" key="2">
    <source>
        <dbReference type="ARBA" id="ARBA00009773"/>
    </source>
</evidence>
<evidence type="ECO:0000256" key="4">
    <source>
        <dbReference type="ARBA" id="ARBA00022989"/>
    </source>
</evidence>